<organism evidence="1 2">
    <name type="scientific">Facklamia languida CCUG 37842</name>
    <dbReference type="NCBI Taxonomy" id="883113"/>
    <lineage>
        <taxon>Bacteria</taxon>
        <taxon>Bacillati</taxon>
        <taxon>Bacillota</taxon>
        <taxon>Bacilli</taxon>
        <taxon>Lactobacillales</taxon>
        <taxon>Aerococcaceae</taxon>
        <taxon>Facklamia</taxon>
    </lineage>
</organism>
<gene>
    <name evidence="1" type="ORF">HMPREF9708_00329</name>
</gene>
<name>H3NHJ0_9LACT</name>
<dbReference type="Pfam" id="PF01026">
    <property type="entry name" value="TatD_DNase"/>
    <property type="match status" value="1"/>
</dbReference>
<dbReference type="PATRIC" id="fig|883113.3.peg.333"/>
<comment type="caution">
    <text evidence="1">The sequence shown here is derived from an EMBL/GenBank/DDBJ whole genome shotgun (WGS) entry which is preliminary data.</text>
</comment>
<evidence type="ECO:0000313" key="2">
    <source>
        <dbReference type="Proteomes" id="UP000006190"/>
    </source>
</evidence>
<evidence type="ECO:0008006" key="3">
    <source>
        <dbReference type="Google" id="ProtNLM"/>
    </source>
</evidence>
<dbReference type="InterPro" id="IPR032466">
    <property type="entry name" value="Metal_Hydrolase"/>
</dbReference>
<dbReference type="STRING" id="883113.HMPREF9708_00329"/>
<keyword evidence="2" id="KW-1185">Reference proteome</keyword>
<dbReference type="InterPro" id="IPR001130">
    <property type="entry name" value="TatD-like"/>
</dbReference>
<proteinExistence type="predicted"/>
<dbReference type="Gene3D" id="3.20.20.140">
    <property type="entry name" value="Metal-dependent hydrolases"/>
    <property type="match status" value="1"/>
</dbReference>
<evidence type="ECO:0000313" key="1">
    <source>
        <dbReference type="EMBL" id="EHR38245.1"/>
    </source>
</evidence>
<protein>
    <recommendedName>
        <fullName evidence="3">TatD family hydrolase</fullName>
    </recommendedName>
</protein>
<dbReference type="HOGENOM" id="CLU_031506_5_1_9"/>
<dbReference type="GO" id="GO:0016788">
    <property type="term" value="F:hydrolase activity, acting on ester bonds"/>
    <property type="evidence" value="ECO:0007669"/>
    <property type="project" value="InterPro"/>
</dbReference>
<dbReference type="PANTHER" id="PTHR47176">
    <property type="entry name" value="OSJNBA0020J04.13 PROTEIN"/>
    <property type="match status" value="1"/>
</dbReference>
<dbReference type="SUPFAM" id="SSF51556">
    <property type="entry name" value="Metallo-dependent hydrolases"/>
    <property type="match status" value="1"/>
</dbReference>
<dbReference type="EMBL" id="AGEG01000002">
    <property type="protein sequence ID" value="EHR38245.1"/>
    <property type="molecule type" value="Genomic_DNA"/>
</dbReference>
<accession>H3NHJ0</accession>
<dbReference type="AlphaFoldDB" id="H3NHJ0"/>
<dbReference type="Proteomes" id="UP000006190">
    <property type="component" value="Unassembled WGS sequence"/>
</dbReference>
<dbReference type="eggNOG" id="COG0084">
    <property type="taxonomic scope" value="Bacteria"/>
</dbReference>
<reference evidence="1 2" key="1">
    <citation type="submission" date="2012-01" db="EMBL/GenBank/DDBJ databases">
        <title>The Genome Sequence of Facklamia languida CCUG 37842.</title>
        <authorList>
            <consortium name="The Broad Institute Genome Sequencing Platform"/>
            <person name="Earl A."/>
            <person name="Ward D."/>
            <person name="Feldgarden M."/>
            <person name="Gevers D."/>
            <person name="Huys G."/>
            <person name="Young S.K."/>
            <person name="Zeng Q."/>
            <person name="Gargeya S."/>
            <person name="Fitzgerald M."/>
            <person name="Haas B."/>
            <person name="Abouelleil A."/>
            <person name="Alvarado L."/>
            <person name="Arachchi H.M."/>
            <person name="Berlin A."/>
            <person name="Chapman S.B."/>
            <person name="Gearin G."/>
            <person name="Goldberg J."/>
            <person name="Griggs A."/>
            <person name="Gujja S."/>
            <person name="Hansen M."/>
            <person name="Heiman D."/>
            <person name="Howarth C."/>
            <person name="Larimer J."/>
            <person name="Lui A."/>
            <person name="MacDonald P.J.P."/>
            <person name="McCowen C."/>
            <person name="Montmayeur A."/>
            <person name="Murphy C."/>
            <person name="Neiman D."/>
            <person name="Pearson M."/>
            <person name="Priest M."/>
            <person name="Roberts A."/>
            <person name="Saif S."/>
            <person name="Shea T."/>
            <person name="Sisk P."/>
            <person name="Stolte C."/>
            <person name="Sykes S."/>
            <person name="Wortman J."/>
            <person name="Nusbaum C."/>
            <person name="Birren B."/>
        </authorList>
    </citation>
    <scope>NUCLEOTIDE SEQUENCE [LARGE SCALE GENOMIC DNA]</scope>
    <source>
        <strain evidence="1 2">CCUG 37842</strain>
    </source>
</reference>
<sequence length="238" mass="26903">MAQTVRPTDFDRILREANQLPLTSRPLLSLGFHPWYIQDRDQVASEMAAFQKGLKATHLIGEVGLDYSPNRLKNVEMSLQKSVFKQLLQAVADQSTDSSPYLLSIHTVRSANDVLDIWTELGLADSSMIPILHRFNGTSDELTRHLRLGGYISVHPQMFNSKKGRAYLQQIPLDRLLLESDLPEGQTDQDLASLVDSIICSLTSTLQTLVEVRGQEVIDHLMANQERLYNFPSRMKDI</sequence>
<dbReference type="PANTHER" id="PTHR47176:SF1">
    <property type="entry name" value="OS04G0577500 PROTEIN"/>
    <property type="match status" value="1"/>
</dbReference>